<reference evidence="9" key="1">
    <citation type="journal article" date="2020" name="Stud. Mycol.">
        <title>101 Dothideomycetes genomes: a test case for predicting lifestyles and emergence of pathogens.</title>
        <authorList>
            <person name="Haridas S."/>
            <person name="Albert R."/>
            <person name="Binder M."/>
            <person name="Bloem J."/>
            <person name="Labutti K."/>
            <person name="Salamov A."/>
            <person name="Andreopoulos B."/>
            <person name="Baker S."/>
            <person name="Barry K."/>
            <person name="Bills G."/>
            <person name="Bluhm B."/>
            <person name="Cannon C."/>
            <person name="Castanera R."/>
            <person name="Culley D."/>
            <person name="Daum C."/>
            <person name="Ezra D."/>
            <person name="Gonzalez J."/>
            <person name="Henrissat B."/>
            <person name="Kuo A."/>
            <person name="Liang C."/>
            <person name="Lipzen A."/>
            <person name="Lutzoni F."/>
            <person name="Magnuson J."/>
            <person name="Mondo S."/>
            <person name="Nolan M."/>
            <person name="Ohm R."/>
            <person name="Pangilinan J."/>
            <person name="Park H.-J."/>
            <person name="Ramirez L."/>
            <person name="Alfaro M."/>
            <person name="Sun H."/>
            <person name="Tritt A."/>
            <person name="Yoshinaga Y."/>
            <person name="Zwiers L.-H."/>
            <person name="Turgeon B."/>
            <person name="Goodwin S."/>
            <person name="Spatafora J."/>
            <person name="Crous P."/>
            <person name="Grigoriev I."/>
        </authorList>
    </citation>
    <scope>NUCLEOTIDE SEQUENCE</scope>
    <source>
        <strain evidence="9">CBS 675.92</strain>
    </source>
</reference>
<feature type="transmembrane region" description="Helical" evidence="7">
    <location>
        <begin position="173"/>
        <end position="194"/>
    </location>
</feature>
<feature type="transmembrane region" description="Helical" evidence="7">
    <location>
        <begin position="129"/>
        <end position="153"/>
    </location>
</feature>
<evidence type="ECO:0000256" key="2">
    <source>
        <dbReference type="ARBA" id="ARBA00022692"/>
    </source>
</evidence>
<feature type="region of interest" description="Disordered" evidence="6">
    <location>
        <begin position="294"/>
        <end position="320"/>
    </location>
</feature>
<dbReference type="OrthoDB" id="10017208at2759"/>
<dbReference type="PANTHER" id="PTHR33048">
    <property type="entry name" value="PTH11-LIKE INTEGRAL MEMBRANE PROTEIN (AFU_ORTHOLOGUE AFUA_5G11245)"/>
    <property type="match status" value="1"/>
</dbReference>
<evidence type="ECO:0000256" key="6">
    <source>
        <dbReference type="SAM" id="MobiDB-lite"/>
    </source>
</evidence>
<keyword evidence="4 7" id="KW-0472">Membrane</keyword>
<protein>
    <recommendedName>
        <fullName evidence="8">Rhodopsin domain-containing protein</fullName>
    </recommendedName>
</protein>
<proteinExistence type="inferred from homology"/>
<sequence>MSSFEGFSANSYYLFRTTIARSAIVFVAVGLRFLCKTAKVEKGFGWDDFWILVAFCLNYLAEGLQLWALFRSHGGAPAAVLLKHGERDRLEDYLLITDINAAMWYPAVACICVSIVCFYLRIFRHETNFVLIAWILMGLSAAWATGSALGSILLCLPPSDFWKMRNLEKCGSYNTVLLSSSIFEILITTGILALPIRPIMKLTMGIRTRLSILGVFLLGAFTIVSAIIRVALVWKPGVKAPNFQVISIWSGIHITAAFVCACLPMYRPIWTQASTTSKAILGYSKTLFRGSRSRSNYEATKESSSERGWTPPHEKPQQAHTIIQKKTSGNTMLQEYEMWNGERV</sequence>
<evidence type="ECO:0000256" key="5">
    <source>
        <dbReference type="ARBA" id="ARBA00038359"/>
    </source>
</evidence>
<evidence type="ECO:0000313" key="10">
    <source>
        <dbReference type="Proteomes" id="UP000800035"/>
    </source>
</evidence>
<comment type="subcellular location">
    <subcellularLocation>
        <location evidence="1">Membrane</location>
        <topology evidence="1">Multi-pass membrane protein</topology>
    </subcellularLocation>
</comment>
<evidence type="ECO:0000256" key="4">
    <source>
        <dbReference type="ARBA" id="ARBA00023136"/>
    </source>
</evidence>
<dbReference type="Pfam" id="PF20684">
    <property type="entry name" value="Fung_rhodopsin"/>
    <property type="match status" value="1"/>
</dbReference>
<gene>
    <name evidence="9" type="ORF">CC80DRAFT_598433</name>
</gene>
<dbReference type="Proteomes" id="UP000800035">
    <property type="component" value="Unassembled WGS sequence"/>
</dbReference>
<feature type="transmembrane region" description="Helical" evidence="7">
    <location>
        <begin position="215"/>
        <end position="234"/>
    </location>
</feature>
<feature type="transmembrane region" description="Helical" evidence="7">
    <location>
        <begin position="43"/>
        <end position="61"/>
    </location>
</feature>
<accession>A0A6A5TGR4</accession>
<evidence type="ECO:0000256" key="3">
    <source>
        <dbReference type="ARBA" id="ARBA00022989"/>
    </source>
</evidence>
<evidence type="ECO:0000259" key="8">
    <source>
        <dbReference type="Pfam" id="PF20684"/>
    </source>
</evidence>
<dbReference type="GO" id="GO:0016020">
    <property type="term" value="C:membrane"/>
    <property type="evidence" value="ECO:0007669"/>
    <property type="project" value="UniProtKB-SubCell"/>
</dbReference>
<evidence type="ECO:0000256" key="1">
    <source>
        <dbReference type="ARBA" id="ARBA00004141"/>
    </source>
</evidence>
<feature type="transmembrane region" description="Helical" evidence="7">
    <location>
        <begin position="246"/>
        <end position="266"/>
    </location>
</feature>
<feature type="transmembrane region" description="Helical" evidence="7">
    <location>
        <begin position="12"/>
        <end position="31"/>
    </location>
</feature>
<evidence type="ECO:0000256" key="7">
    <source>
        <dbReference type="SAM" id="Phobius"/>
    </source>
</evidence>
<organism evidence="9 10">
    <name type="scientific">Byssothecium circinans</name>
    <dbReference type="NCBI Taxonomy" id="147558"/>
    <lineage>
        <taxon>Eukaryota</taxon>
        <taxon>Fungi</taxon>
        <taxon>Dikarya</taxon>
        <taxon>Ascomycota</taxon>
        <taxon>Pezizomycotina</taxon>
        <taxon>Dothideomycetes</taxon>
        <taxon>Pleosporomycetidae</taxon>
        <taxon>Pleosporales</taxon>
        <taxon>Massarineae</taxon>
        <taxon>Massarinaceae</taxon>
        <taxon>Byssothecium</taxon>
    </lineage>
</organism>
<comment type="similarity">
    <text evidence="5">Belongs to the SAT4 family.</text>
</comment>
<keyword evidence="10" id="KW-1185">Reference proteome</keyword>
<feature type="domain" description="Rhodopsin" evidence="8">
    <location>
        <begin position="31"/>
        <end position="270"/>
    </location>
</feature>
<dbReference type="EMBL" id="ML977029">
    <property type="protein sequence ID" value="KAF1949996.1"/>
    <property type="molecule type" value="Genomic_DNA"/>
</dbReference>
<keyword evidence="2 7" id="KW-0812">Transmembrane</keyword>
<keyword evidence="3 7" id="KW-1133">Transmembrane helix</keyword>
<dbReference type="InterPro" id="IPR052337">
    <property type="entry name" value="SAT4-like"/>
</dbReference>
<feature type="transmembrane region" description="Helical" evidence="7">
    <location>
        <begin position="103"/>
        <end position="122"/>
    </location>
</feature>
<evidence type="ECO:0000313" key="9">
    <source>
        <dbReference type="EMBL" id="KAF1949996.1"/>
    </source>
</evidence>
<dbReference type="AlphaFoldDB" id="A0A6A5TGR4"/>
<dbReference type="InterPro" id="IPR049326">
    <property type="entry name" value="Rhodopsin_dom_fungi"/>
</dbReference>
<dbReference type="PANTHER" id="PTHR33048:SF47">
    <property type="entry name" value="INTEGRAL MEMBRANE PROTEIN-RELATED"/>
    <property type="match status" value="1"/>
</dbReference>
<name>A0A6A5TGR4_9PLEO</name>